<evidence type="ECO:0000313" key="4">
    <source>
        <dbReference type="Proteomes" id="UP000434172"/>
    </source>
</evidence>
<dbReference type="GO" id="GO:0008483">
    <property type="term" value="F:transaminase activity"/>
    <property type="evidence" value="ECO:0007669"/>
    <property type="project" value="UniProtKB-KW"/>
</dbReference>
<keyword evidence="3" id="KW-0808">Transferase</keyword>
<dbReference type="OrthoDB" id="5419315at2759"/>
<accession>A0A8H3ZUU9</accession>
<comment type="similarity">
    <text evidence="1">Belongs to the class-III pyridoxal-phosphate-dependent aminotransferase family.</text>
</comment>
<organism evidence="3 4">
    <name type="scientific">Colletotrichum asianum</name>
    <dbReference type="NCBI Taxonomy" id="702518"/>
    <lineage>
        <taxon>Eukaryota</taxon>
        <taxon>Fungi</taxon>
        <taxon>Dikarya</taxon>
        <taxon>Ascomycota</taxon>
        <taxon>Pezizomycotina</taxon>
        <taxon>Sordariomycetes</taxon>
        <taxon>Hypocreomycetidae</taxon>
        <taxon>Glomerellales</taxon>
        <taxon>Glomerellaceae</taxon>
        <taxon>Colletotrichum</taxon>
        <taxon>Colletotrichum gloeosporioides species complex</taxon>
    </lineage>
</organism>
<dbReference type="PANTHER" id="PTHR43094">
    <property type="entry name" value="AMINOTRANSFERASE"/>
    <property type="match status" value="1"/>
</dbReference>
<comment type="caution">
    <text evidence="3">The sequence shown here is derived from an EMBL/GenBank/DDBJ whole genome shotgun (WGS) entry which is preliminary data.</text>
</comment>
<keyword evidence="4" id="KW-1185">Reference proteome</keyword>
<dbReference type="InterPro" id="IPR015424">
    <property type="entry name" value="PyrdxlP-dep_Trfase"/>
</dbReference>
<evidence type="ECO:0000256" key="1">
    <source>
        <dbReference type="ARBA" id="ARBA00008954"/>
    </source>
</evidence>
<dbReference type="InterPro" id="IPR015421">
    <property type="entry name" value="PyrdxlP-dep_Trfase_major"/>
</dbReference>
<evidence type="ECO:0000256" key="2">
    <source>
        <dbReference type="ARBA" id="ARBA00022898"/>
    </source>
</evidence>
<dbReference type="Gene3D" id="3.40.640.10">
    <property type="entry name" value="Type I PLP-dependent aspartate aminotransferase-like (Major domain)"/>
    <property type="match status" value="1"/>
</dbReference>
<dbReference type="PANTHER" id="PTHR43094:SF1">
    <property type="entry name" value="AMINOTRANSFERASE CLASS-III"/>
    <property type="match status" value="1"/>
</dbReference>
<sequence>MAHPFVTDSNVLHRSFSGLPERVISASGVTLFLDSGKQILDASAGPAVSCLGHGRDEVAEVVAQQIRQLAYLYSGAPFTCDATEKLASILLENRPGGLSKAISVNSSSEATDAAIKLATQYWHVKGLP</sequence>
<protein>
    <submittedName>
        <fullName evidence="3">Putative class III aminotransferase</fullName>
    </submittedName>
</protein>
<keyword evidence="2" id="KW-0663">Pyridoxal phosphate</keyword>
<proteinExistence type="inferred from homology"/>
<reference evidence="3 4" key="1">
    <citation type="submission" date="2019-12" db="EMBL/GenBank/DDBJ databases">
        <title>A genome sequence resource for the geographically widespread anthracnose pathogen Colletotrichum asianum.</title>
        <authorList>
            <person name="Meng Y."/>
        </authorList>
    </citation>
    <scope>NUCLEOTIDE SEQUENCE [LARGE SCALE GENOMIC DNA]</scope>
    <source>
        <strain evidence="3 4">ICMP 18580</strain>
    </source>
</reference>
<name>A0A8H3ZUU9_9PEZI</name>
<dbReference type="InterPro" id="IPR005814">
    <property type="entry name" value="Aminotrans_3"/>
</dbReference>
<evidence type="ECO:0000313" key="3">
    <source>
        <dbReference type="EMBL" id="KAF0327416.1"/>
    </source>
</evidence>
<dbReference type="InterPro" id="IPR015422">
    <property type="entry name" value="PyrdxlP-dep_Trfase_small"/>
</dbReference>
<keyword evidence="3" id="KW-0032">Aminotransferase</keyword>
<dbReference type="AlphaFoldDB" id="A0A8H3ZUU9"/>
<gene>
    <name evidence="3" type="ORF">GQ607_005277</name>
</gene>
<dbReference type="Gene3D" id="3.90.1150.10">
    <property type="entry name" value="Aspartate Aminotransferase, domain 1"/>
    <property type="match status" value="1"/>
</dbReference>
<dbReference type="Proteomes" id="UP000434172">
    <property type="component" value="Unassembled WGS sequence"/>
</dbReference>
<dbReference type="EMBL" id="WOWK01000023">
    <property type="protein sequence ID" value="KAF0327416.1"/>
    <property type="molecule type" value="Genomic_DNA"/>
</dbReference>
<dbReference type="SUPFAM" id="SSF53383">
    <property type="entry name" value="PLP-dependent transferases"/>
    <property type="match status" value="1"/>
</dbReference>
<dbReference type="GO" id="GO:0030170">
    <property type="term" value="F:pyridoxal phosphate binding"/>
    <property type="evidence" value="ECO:0007669"/>
    <property type="project" value="InterPro"/>
</dbReference>
<dbReference type="GO" id="GO:0005829">
    <property type="term" value="C:cytosol"/>
    <property type="evidence" value="ECO:0007669"/>
    <property type="project" value="TreeGrafter"/>
</dbReference>
<dbReference type="Pfam" id="PF00202">
    <property type="entry name" value="Aminotran_3"/>
    <property type="match status" value="1"/>
</dbReference>